<dbReference type="RefSeq" id="WP_154554189.1">
    <property type="nucleotide sequence ID" value="NZ_VUNA01000007.1"/>
</dbReference>
<dbReference type="SUPFAM" id="SSF52266">
    <property type="entry name" value="SGNH hydrolase"/>
    <property type="match status" value="1"/>
</dbReference>
<dbReference type="EMBL" id="VUNA01000007">
    <property type="protein sequence ID" value="MST70623.1"/>
    <property type="molecule type" value="Genomic_DNA"/>
</dbReference>
<proteinExistence type="predicted"/>
<dbReference type="AlphaFoldDB" id="A0A6N7X7P6"/>
<organism evidence="1 2">
    <name type="scientific">Mogibacterium kristiansenii</name>
    <dbReference type="NCBI Taxonomy" id="2606708"/>
    <lineage>
        <taxon>Bacteria</taxon>
        <taxon>Bacillati</taxon>
        <taxon>Bacillota</taxon>
        <taxon>Clostridia</taxon>
        <taxon>Peptostreptococcales</taxon>
        <taxon>Anaerovoracaceae</taxon>
        <taxon>Mogibacterium</taxon>
    </lineage>
</organism>
<sequence length="358" mass="40737">MKKQKHMLRTCLFLVILFLLIFLPGLVLTPKVVMKYHLGAGRNAVYSRIANEPKNTIDVLVMGDSESYTSISPMKIWNETGYTVYAAGQPGANLADTRNVLKTALESQKPKVILLETHSLFRNRKSQAFRKQSALAEKLYNAFPVLRYHNSWKQVFPQKMHATYKGFGISSKVRPYTGPADYMNLPEGAPTVNSKDKDKVQNTISKANRRDFDAIRKTCEKHGIQLILYSAPSPKNYNIQRCNALAKLAKKTNVPYVDLNRRVKELQIDWATDTRDRGDPLNISGAIKTTGYLRDYLVQNCNLEDRRNDPLISAKWNRIYGNYEIAEKKKMKKINGDDTMNSLENLLAEGGTKKEVQD</sequence>
<keyword evidence="2" id="KW-1185">Reference proteome</keyword>
<evidence type="ECO:0000313" key="2">
    <source>
        <dbReference type="Proteomes" id="UP000469424"/>
    </source>
</evidence>
<reference evidence="1 2" key="1">
    <citation type="submission" date="2019-08" db="EMBL/GenBank/DDBJ databases">
        <title>In-depth cultivation of the pig gut microbiome towards novel bacterial diversity and tailored functional studies.</title>
        <authorList>
            <person name="Wylensek D."/>
            <person name="Hitch T.C.A."/>
            <person name="Clavel T."/>
        </authorList>
    </citation>
    <scope>NUCLEOTIDE SEQUENCE [LARGE SCALE GENOMIC DNA]</scope>
    <source>
        <strain evidence="1 2">WCA-MUC-591-APC-4B</strain>
    </source>
</reference>
<comment type="caution">
    <text evidence="1">The sequence shown here is derived from an EMBL/GenBank/DDBJ whole genome shotgun (WGS) entry which is preliminary data.</text>
</comment>
<name>A0A6N7X7P6_9FIRM</name>
<accession>A0A6N7X7P6</accession>
<evidence type="ECO:0000313" key="1">
    <source>
        <dbReference type="EMBL" id="MST70623.1"/>
    </source>
</evidence>
<dbReference type="Proteomes" id="UP000469424">
    <property type="component" value="Unassembled WGS sequence"/>
</dbReference>
<gene>
    <name evidence="1" type="ORF">FYJ65_04580</name>
</gene>
<evidence type="ECO:0008006" key="3">
    <source>
        <dbReference type="Google" id="ProtNLM"/>
    </source>
</evidence>
<protein>
    <recommendedName>
        <fullName evidence="3">SGNH/GDSL hydrolase family protein</fullName>
    </recommendedName>
</protein>